<accession>A0A4Q7LSY0</accession>
<keyword evidence="1" id="KW-0812">Transmembrane</keyword>
<dbReference type="InterPro" id="IPR007813">
    <property type="entry name" value="PilN"/>
</dbReference>
<dbReference type="Pfam" id="PF05137">
    <property type="entry name" value="PilN"/>
    <property type="match status" value="1"/>
</dbReference>
<keyword evidence="3" id="KW-1185">Reference proteome</keyword>
<keyword evidence="1" id="KW-1133">Transmembrane helix</keyword>
<reference evidence="2 3" key="1">
    <citation type="submission" date="2019-02" db="EMBL/GenBank/DDBJ databases">
        <title>Genomic Encyclopedia of Type Strains, Phase IV (KMG-IV): sequencing the most valuable type-strain genomes for metagenomic binning, comparative biology and taxonomic classification.</title>
        <authorList>
            <person name="Goeker M."/>
        </authorList>
    </citation>
    <scope>NUCLEOTIDE SEQUENCE [LARGE SCALE GENOMIC DNA]</scope>
    <source>
        <strain evidence="2 3">DSM 10617</strain>
    </source>
</reference>
<dbReference type="OrthoDB" id="8703192at2"/>
<evidence type="ECO:0008006" key="4">
    <source>
        <dbReference type="Google" id="ProtNLM"/>
    </source>
</evidence>
<keyword evidence="1" id="KW-0472">Membrane</keyword>
<sequence>MKRIHAVDLLNDRHTPWGGWALAAAGLLLAAVALLPLLPLRADIEAREQSVNAVRRASAAADAPIELSANDRRRQAQARRLLVQLEAPWNELFNLLEQNADPQVGLLRLEPDAASGQIRVMALARNLGAMASWLRRLEQDPRLADVQIVQHQIEDQQPGRPVRFNIVARWRGAAAAPLRVAERGTEVTP</sequence>
<feature type="transmembrane region" description="Helical" evidence="1">
    <location>
        <begin position="20"/>
        <end position="40"/>
    </location>
</feature>
<gene>
    <name evidence="2" type="ORF">EV685_0292</name>
</gene>
<evidence type="ECO:0000313" key="2">
    <source>
        <dbReference type="EMBL" id="RZS58015.1"/>
    </source>
</evidence>
<dbReference type="Proteomes" id="UP000293433">
    <property type="component" value="Unassembled WGS sequence"/>
</dbReference>
<dbReference type="RefSeq" id="WP_130480216.1">
    <property type="nucleotide sequence ID" value="NZ_SGWV01000007.1"/>
</dbReference>
<dbReference type="AlphaFoldDB" id="A0A4Q7LSY0"/>
<name>A0A4Q7LSY0_9BURK</name>
<protein>
    <recommendedName>
        <fullName evidence="4">Fimbrial assembly protein PilN</fullName>
    </recommendedName>
</protein>
<proteinExistence type="predicted"/>
<comment type="caution">
    <text evidence="2">The sequence shown here is derived from an EMBL/GenBank/DDBJ whole genome shotgun (WGS) entry which is preliminary data.</text>
</comment>
<organism evidence="2 3">
    <name type="scientific">Sphaerotilus mobilis</name>
    <dbReference type="NCBI Taxonomy" id="47994"/>
    <lineage>
        <taxon>Bacteria</taxon>
        <taxon>Pseudomonadati</taxon>
        <taxon>Pseudomonadota</taxon>
        <taxon>Betaproteobacteria</taxon>
        <taxon>Burkholderiales</taxon>
        <taxon>Sphaerotilaceae</taxon>
        <taxon>Sphaerotilus</taxon>
    </lineage>
</organism>
<evidence type="ECO:0000313" key="3">
    <source>
        <dbReference type="Proteomes" id="UP000293433"/>
    </source>
</evidence>
<evidence type="ECO:0000256" key="1">
    <source>
        <dbReference type="SAM" id="Phobius"/>
    </source>
</evidence>
<dbReference type="EMBL" id="SGWV01000007">
    <property type="protein sequence ID" value="RZS58015.1"/>
    <property type="molecule type" value="Genomic_DNA"/>
</dbReference>